<reference evidence="2 3" key="1">
    <citation type="submission" date="2019-02" db="EMBL/GenBank/DDBJ databases">
        <title>Genome sequencing of the rare red list fungi Hericium alpestre (H. flagellum).</title>
        <authorList>
            <person name="Buettner E."/>
            <person name="Kellner H."/>
        </authorList>
    </citation>
    <scope>NUCLEOTIDE SEQUENCE [LARGE SCALE GENOMIC DNA]</scope>
    <source>
        <strain evidence="2 3">DSM 108284</strain>
    </source>
</reference>
<dbReference type="EMBL" id="SFCI01001164">
    <property type="protein sequence ID" value="TFY76576.1"/>
    <property type="molecule type" value="Genomic_DNA"/>
</dbReference>
<feature type="compositionally biased region" description="Basic and acidic residues" evidence="1">
    <location>
        <begin position="129"/>
        <end position="142"/>
    </location>
</feature>
<comment type="caution">
    <text evidence="2">The sequence shown here is derived from an EMBL/GenBank/DDBJ whole genome shotgun (WGS) entry which is preliminary data.</text>
</comment>
<protein>
    <submittedName>
        <fullName evidence="2">Uncharacterized protein</fullName>
    </submittedName>
</protein>
<dbReference type="Proteomes" id="UP000298061">
    <property type="component" value="Unassembled WGS sequence"/>
</dbReference>
<organism evidence="2 3">
    <name type="scientific">Hericium alpestre</name>
    <dbReference type="NCBI Taxonomy" id="135208"/>
    <lineage>
        <taxon>Eukaryota</taxon>
        <taxon>Fungi</taxon>
        <taxon>Dikarya</taxon>
        <taxon>Basidiomycota</taxon>
        <taxon>Agaricomycotina</taxon>
        <taxon>Agaricomycetes</taxon>
        <taxon>Russulales</taxon>
        <taxon>Hericiaceae</taxon>
        <taxon>Hericium</taxon>
    </lineage>
</organism>
<accession>A0A4Y9ZNX5</accession>
<proteinExistence type="predicted"/>
<evidence type="ECO:0000256" key="1">
    <source>
        <dbReference type="SAM" id="MobiDB-lite"/>
    </source>
</evidence>
<gene>
    <name evidence="2" type="ORF">EWM64_g7432</name>
</gene>
<evidence type="ECO:0000313" key="3">
    <source>
        <dbReference type="Proteomes" id="UP000298061"/>
    </source>
</evidence>
<name>A0A4Y9ZNX5_9AGAM</name>
<keyword evidence="3" id="KW-1185">Reference proteome</keyword>
<sequence>MATANQYGWAEVAYRVDQVPVDRIVRGNLAQPLVVRGGILTIERRTFVGDSWVPIPADLDARTPSGIDKGTSLDQVPDEIEEGERAGAQTHEDPVRQAKLEARRNRWLEKKKMEDEEATAAARRRAPRRTVEHVRQDWLMKLDDDDGEAGWQGRQDDTTGEEGDGKAKQVRKILKSLTERLGPP</sequence>
<dbReference type="AlphaFoldDB" id="A0A4Y9ZNX5"/>
<feature type="region of interest" description="Disordered" evidence="1">
    <location>
        <begin position="63"/>
        <end position="184"/>
    </location>
</feature>
<evidence type="ECO:0000313" key="2">
    <source>
        <dbReference type="EMBL" id="TFY76576.1"/>
    </source>
</evidence>
<feature type="compositionally biased region" description="Basic and acidic residues" evidence="1">
    <location>
        <begin position="90"/>
        <end position="114"/>
    </location>
</feature>